<protein>
    <recommendedName>
        <fullName evidence="6">Fe2+ transport protein</fullName>
    </recommendedName>
</protein>
<dbReference type="EMBL" id="BNAV01000001">
    <property type="protein sequence ID" value="GHF32476.1"/>
    <property type="molecule type" value="Genomic_DNA"/>
</dbReference>
<proteinExistence type="inferred from homology"/>
<feature type="region of interest" description="Disordered" evidence="3">
    <location>
        <begin position="167"/>
        <end position="190"/>
    </location>
</feature>
<dbReference type="InterPro" id="IPR018470">
    <property type="entry name" value="Metal-bd_Tp34-typ"/>
</dbReference>
<accession>A0A8H9M7B4</accession>
<dbReference type="Proteomes" id="UP000658656">
    <property type="component" value="Unassembled WGS sequence"/>
</dbReference>
<keyword evidence="5" id="KW-1185">Reference proteome</keyword>
<sequence>MEASNEAEPGQLAVARGEGDAYFRALKAMEQESGAVLKAAGEYLVALVQENAEGMHGWEDGQLVWHEAAEDANGHLEIAVADLADGRFVPGLDVTVTVSRGGEEIFTAALPFLWHPFLHHYGCNFAMPGPGTYTVQVHISAPDFLRHDPVNGKRFAEPVEVAFTGVRFEPGRKPSPQAEPRGTAAPTAGR</sequence>
<gene>
    <name evidence="4" type="ORF">GCM10017566_01290</name>
</gene>
<evidence type="ECO:0000313" key="4">
    <source>
        <dbReference type="EMBL" id="GHF32476.1"/>
    </source>
</evidence>
<evidence type="ECO:0000256" key="2">
    <source>
        <dbReference type="ARBA" id="ARBA00022729"/>
    </source>
</evidence>
<dbReference type="Pfam" id="PF10634">
    <property type="entry name" value="Iron_transport"/>
    <property type="match status" value="1"/>
</dbReference>
<keyword evidence="2" id="KW-0732">Signal</keyword>
<name>A0A8H9M7B4_9PSEU</name>
<evidence type="ECO:0000256" key="1">
    <source>
        <dbReference type="ARBA" id="ARBA00010013"/>
    </source>
</evidence>
<reference evidence="4" key="2">
    <citation type="submission" date="2020-09" db="EMBL/GenBank/DDBJ databases">
        <authorList>
            <person name="Sun Q."/>
            <person name="Zhou Y."/>
        </authorList>
    </citation>
    <scope>NUCLEOTIDE SEQUENCE</scope>
    <source>
        <strain evidence="4">CGMCC 4.7679</strain>
    </source>
</reference>
<dbReference type="Gene3D" id="2.60.40.2480">
    <property type="entry name" value="Periplasmic metal-binding protein Tp34-type"/>
    <property type="match status" value="1"/>
</dbReference>
<reference evidence="4" key="1">
    <citation type="journal article" date="2014" name="Int. J. Syst. Evol. Microbiol.">
        <title>Complete genome sequence of Corynebacterium casei LMG S-19264T (=DSM 44701T), isolated from a smear-ripened cheese.</title>
        <authorList>
            <consortium name="US DOE Joint Genome Institute (JGI-PGF)"/>
            <person name="Walter F."/>
            <person name="Albersmeier A."/>
            <person name="Kalinowski J."/>
            <person name="Ruckert C."/>
        </authorList>
    </citation>
    <scope>NUCLEOTIDE SEQUENCE</scope>
    <source>
        <strain evidence="4">CGMCC 4.7679</strain>
    </source>
</reference>
<organism evidence="4 5">
    <name type="scientific">Amycolatopsis bartoniae</name>
    <dbReference type="NCBI Taxonomy" id="941986"/>
    <lineage>
        <taxon>Bacteria</taxon>
        <taxon>Bacillati</taxon>
        <taxon>Actinomycetota</taxon>
        <taxon>Actinomycetes</taxon>
        <taxon>Pseudonocardiales</taxon>
        <taxon>Pseudonocardiaceae</taxon>
        <taxon>Amycolatopsis</taxon>
    </lineage>
</organism>
<dbReference type="InterPro" id="IPR038482">
    <property type="entry name" value="Tp34-type_sf"/>
</dbReference>
<comment type="similarity">
    <text evidence="1">Belongs to the UPF0423 family.</text>
</comment>
<evidence type="ECO:0000256" key="3">
    <source>
        <dbReference type="SAM" id="MobiDB-lite"/>
    </source>
</evidence>
<comment type="caution">
    <text evidence="4">The sequence shown here is derived from an EMBL/GenBank/DDBJ whole genome shotgun (WGS) entry which is preliminary data.</text>
</comment>
<evidence type="ECO:0000313" key="5">
    <source>
        <dbReference type="Proteomes" id="UP000658656"/>
    </source>
</evidence>
<dbReference type="AlphaFoldDB" id="A0A8H9M7B4"/>
<dbReference type="RefSeq" id="WP_183176831.1">
    <property type="nucleotide sequence ID" value="NZ_BNAV01000001.1"/>
</dbReference>
<evidence type="ECO:0008006" key="6">
    <source>
        <dbReference type="Google" id="ProtNLM"/>
    </source>
</evidence>